<keyword evidence="2" id="KW-0134">Cell wall</keyword>
<feature type="coiled-coil region" evidence="12">
    <location>
        <begin position="1761"/>
        <end position="1797"/>
    </location>
</feature>
<comment type="caution">
    <text evidence="15">The sequence shown here is derived from an EMBL/GenBank/DDBJ whole genome shotgun (WGS) entry which is preliminary data.</text>
</comment>
<dbReference type="InterPro" id="IPR034216">
    <property type="entry name" value="C5a_Peptidase"/>
</dbReference>
<dbReference type="Pfam" id="PF00395">
    <property type="entry name" value="SLH"/>
    <property type="match status" value="3"/>
</dbReference>
<sequence>MAYSENEGNIEAASIEKTNKKFEKIKESLIRRGVLVNQNERIPVLLVLKDKDEYKIKDFSFSSIDKICDQISLSKRYHEKFITDFEKLLGHNVYFEEVSYIVSQSLSLNLSLDELKVLSEIDDVERISLNYPDLKLAKRPQEYKIKLMERSYNPETTFGRGELIAIIDSGFDTDHKDFIMEDVTGAKYESESKINEVLSKLRTASPENYQGKWINNKFPYGFNYANNTDNVSGGNPSHGTHVAAIAAASKGFKGQAPNAQILAMTIFAGENSGTEPSKYVKAIEDSIVLGASSINMSIGVPNSTLRNVGEDVLKAVDVARKAGVLVSVSTGNSAHTDSEIQAPKKDQPNYGTVSDPAIIKDVIAVASMNNDSVVLPYLEVKGEKIPYYPCQEEALIEAYDQELELVDVGHATKEEVSKMSGDYLKGKVALIERGLNRFDEKVALVASKGAKAAIIYDNTDSDDWVNMGIKDPAIMPIFVLRSAGLILKEKSKSSAFVVIKKEKNSFKLNNDGEMSYFSSWGPSPEFDLKPEITAIGGHVWAAQPGNTHGDKSGTSMAAPQVAGIAGLLQERLKKDNDLLLPSDNSDSDKSKNYDLIKNLLMSTAQPNKLKNENYYVSPRKQGAGLVSKENVLRTYAYVSSLTPNKDKEVSKINLGAVDTRFNLNFTVHNISKTKNLIFNKIVVTCQTDKLDSSKKGFIIPLGVEKITNDITREEEINLKPGESKNINLSLDISEKDKDILKDFINGYFVEGFIKIVSNTPEQPDIGLPYIGFRKIDKDGNKVNFYDTPVLERPIYEFTDLSESSNDYPKYYRQKNSEKTNPFTSLIGKNKEKVVVLGETTKTGDFIRKFEKEKIAFSPNNDGNLDYVSLRGVFISQYIQDHIKVYNIKDELVYEGKINHSGETLIGDNGKKIDGIIDVGKKNEALSESGDGHIYSESDKYNWDGKDSGGNLLTEGKYKYVFYARGVDEKAKEQKYEFNIILDKTKPELINMELMDGSINADIAENGSGVSKALIEVYDKDGNLESKKYMDYSEKISIPYDKDKITSTYLRIEDFAGNVFFKSIKSILQKEDLGSLSVDFKKNTWGNNYLDVSLDKKDYEIKIYDEKDQLYLGMEDLPVGKYKAKLILKSIEYSCEKPEIDFEITKSNINPSITFILKGTFPSNISLPIKVYTKKGDFEKIGRPKIRLTNKSGYSIDVEAKSGFGSKISNEFKTKISEGEWTAECISTAKDWKLIPEKITFTVGQYGKINEDVEFLYIGPKFNQILPQFDTSQAQGINENDIGLELEYILSGDDFKEWDRHKFAGKNLELPPACYKAKVKLPEGYFSDPAQIELDLREKSAAPKFKIYKNDNSKKGCFSINTRVDGVLNNNFEVKYKVTNEKGEEIKEFENLPYGVYKIEAITSVVGYFVDKPILEYSLGPSTNNKNLDFNWKSFKNLDKKGELAIWPDWGFYGQTDAGIFNQLLNGKPYIYKLRRIDKKQNDLEFKMPYPGYNQRINIQDIPYGVYSLNVDLSEINGYYVDKPTSQIVISKDRSTLNIKYGKTPYPIKDYTISLNNSAGIKITSNKSTSKEGEFVELNYSGNLNGKVLSGFYLDYEIEYQVPDGFYGTKTEVKKEREFLYPDSSGNFKFIMRSGNLKVTPKLEDKKIIHNIEILPSENGTVQVNKNKAVAGEGISISAIANDGYVLDKILCNDKELEKAEFIMPDKDVKLKVIFKKVSLNFEKLIEAINIAKGKLAEKEILISQDGSDIPLGKKWVKKDDYENLNTVLKEAESIINKADSQEAIEKINDKLNEAISSLKFNEGKLIIKNVTVISLESDGKSETETTKTITLKLSEEINLKIEDINLLGAKVEKIEKTENIYKIFIKDIGVKNEENLTLSLKKLGYKFSNDNIQVKVYVEKKNESDKPEEDKPNLKPNVKPKEGSNENAQRGFDNYTDNRGYNSAKVFSIPVIVKKEVNSSKEINKIDYEKHWAKEFIAKVLNKKIMEDKDGNFEPDKKATRLILVKALAKLQGINPNDYKDKNFKDLDISSEDTGYINWAYKNKIVMGYEDGEFKKDREITREEVAAILNRYVENLNIKRKDAKNIEFKDEKDISDWAKLEVKKAVKRGLFEGRNNGKFAPKDSITRAEIARVIVNLMNN</sequence>
<evidence type="ECO:0000256" key="12">
    <source>
        <dbReference type="SAM" id="Coils"/>
    </source>
</evidence>
<dbReference type="eggNOG" id="COG5263">
    <property type="taxonomic scope" value="Bacteria"/>
</dbReference>
<dbReference type="HOGENOM" id="CLU_001768_0_0_9"/>
<feature type="domain" description="SLH" evidence="14">
    <location>
        <begin position="2020"/>
        <end position="2083"/>
    </location>
</feature>
<keyword evidence="4 10" id="KW-0645">Protease</keyword>
<keyword evidence="8 10" id="KW-0720">Serine protease</keyword>
<evidence type="ECO:0000313" key="15">
    <source>
        <dbReference type="EMBL" id="EFM25560.1"/>
    </source>
</evidence>
<dbReference type="InterPro" id="IPR023827">
    <property type="entry name" value="Peptidase_S8_Asp-AS"/>
</dbReference>
<dbReference type="InterPro" id="IPR036852">
    <property type="entry name" value="Peptidase_S8/S53_dom_sf"/>
</dbReference>
<comment type="similarity">
    <text evidence="1 10 11">Belongs to the peptidase S8 family.</text>
</comment>
<dbReference type="InterPro" id="IPR000209">
    <property type="entry name" value="Peptidase_S8/S53_dom"/>
</dbReference>
<keyword evidence="12" id="KW-0175">Coiled coil</keyword>
<dbReference type="OrthoDB" id="1698751at2"/>
<dbReference type="eggNOG" id="COG1404">
    <property type="taxonomic scope" value="Bacteria"/>
</dbReference>
<dbReference type="Proteomes" id="UP000003280">
    <property type="component" value="Unassembled WGS sequence"/>
</dbReference>
<dbReference type="PANTHER" id="PTHR43806:SF11">
    <property type="entry name" value="CEREVISIN-RELATED"/>
    <property type="match status" value="1"/>
</dbReference>
<evidence type="ECO:0000256" key="2">
    <source>
        <dbReference type="ARBA" id="ARBA00022512"/>
    </source>
</evidence>
<evidence type="ECO:0000313" key="16">
    <source>
        <dbReference type="Proteomes" id="UP000003280"/>
    </source>
</evidence>
<evidence type="ECO:0000256" key="8">
    <source>
        <dbReference type="ARBA" id="ARBA00022825"/>
    </source>
</evidence>
<keyword evidence="5" id="KW-0732">Signal</keyword>
<dbReference type="GO" id="GO:0004252">
    <property type="term" value="F:serine-type endopeptidase activity"/>
    <property type="evidence" value="ECO:0007669"/>
    <property type="project" value="UniProtKB-UniRule"/>
</dbReference>
<dbReference type="InterPro" id="IPR044060">
    <property type="entry name" value="Bacterial_rp_domain"/>
</dbReference>
<name>E0NKZ2_9FIRM</name>
<evidence type="ECO:0000256" key="1">
    <source>
        <dbReference type="ARBA" id="ARBA00011073"/>
    </source>
</evidence>
<dbReference type="PROSITE" id="PS51892">
    <property type="entry name" value="SUBTILASE"/>
    <property type="match status" value="1"/>
</dbReference>
<dbReference type="STRING" id="862517.HMPREF9225_0831"/>
<dbReference type="Pfam" id="PF06280">
    <property type="entry name" value="fn3_5"/>
    <property type="match status" value="1"/>
</dbReference>
<dbReference type="PROSITE" id="PS51272">
    <property type="entry name" value="SLH"/>
    <property type="match status" value="2"/>
</dbReference>
<dbReference type="InterPro" id="IPR046450">
    <property type="entry name" value="PA_dom_sf"/>
</dbReference>
<dbReference type="CDD" id="cd07475">
    <property type="entry name" value="Peptidases_S8_C5a_Peptidase"/>
    <property type="match status" value="1"/>
</dbReference>
<dbReference type="PROSITE" id="PS00136">
    <property type="entry name" value="SUBTILASE_ASP"/>
    <property type="match status" value="1"/>
</dbReference>
<dbReference type="Pfam" id="PF18998">
    <property type="entry name" value="Flg_new_2"/>
    <property type="match status" value="1"/>
</dbReference>
<dbReference type="SUPFAM" id="SSF52025">
    <property type="entry name" value="PA domain"/>
    <property type="match status" value="1"/>
</dbReference>
<organism evidence="15 16">
    <name type="scientific">Peptoniphilus duerdenii ATCC BAA-1640</name>
    <dbReference type="NCBI Taxonomy" id="862517"/>
    <lineage>
        <taxon>Bacteria</taxon>
        <taxon>Bacillati</taxon>
        <taxon>Bacillota</taxon>
        <taxon>Tissierellia</taxon>
        <taxon>Tissierellales</taxon>
        <taxon>Peptoniphilaceae</taxon>
        <taxon>Peptoniphilus</taxon>
    </lineage>
</organism>
<evidence type="ECO:0000256" key="6">
    <source>
        <dbReference type="ARBA" id="ARBA00022737"/>
    </source>
</evidence>
<dbReference type="InterPro" id="IPR010435">
    <property type="entry name" value="C5a/SBT2-like_Fn3"/>
</dbReference>
<evidence type="ECO:0000256" key="4">
    <source>
        <dbReference type="ARBA" id="ARBA00022670"/>
    </source>
</evidence>
<evidence type="ECO:0000259" key="14">
    <source>
        <dbReference type="PROSITE" id="PS51272"/>
    </source>
</evidence>
<gene>
    <name evidence="15" type="ORF">HMPREF9225_0831</name>
</gene>
<reference evidence="15 16" key="1">
    <citation type="submission" date="2010-07" db="EMBL/GenBank/DDBJ databases">
        <authorList>
            <person name="Muzny D."/>
            <person name="Qin X."/>
            <person name="Deng J."/>
            <person name="Jiang H."/>
            <person name="Liu Y."/>
            <person name="Qu J."/>
            <person name="Song X.-Z."/>
            <person name="Zhang L."/>
            <person name="Thornton R."/>
            <person name="Coyle M."/>
            <person name="Francisco L."/>
            <person name="Jackson L."/>
            <person name="Javaid M."/>
            <person name="Korchina V."/>
            <person name="Kovar C."/>
            <person name="Mata R."/>
            <person name="Mathew T."/>
            <person name="Ngo R."/>
            <person name="Nguyen L."/>
            <person name="Nguyen N."/>
            <person name="Okwuonu G."/>
            <person name="Ongeri F."/>
            <person name="Pham C."/>
            <person name="Simmons D."/>
            <person name="Wilczek-Boney K."/>
            <person name="Hale W."/>
            <person name="Jakkamsetti A."/>
            <person name="Pham P."/>
            <person name="Ruth R."/>
            <person name="San Lucas F."/>
            <person name="Warren J."/>
            <person name="Zhang J."/>
            <person name="Zhao Z."/>
            <person name="Zhou C."/>
            <person name="Zhu D."/>
            <person name="Lee S."/>
            <person name="Bess C."/>
            <person name="Blankenburg K."/>
            <person name="Forbes L."/>
            <person name="Fu Q."/>
            <person name="Gubbala S."/>
            <person name="Hirani K."/>
            <person name="Jayaseelan J.C."/>
            <person name="Lara F."/>
            <person name="Munidasa M."/>
            <person name="Palculict T."/>
            <person name="Patil S."/>
            <person name="Pu L.-L."/>
            <person name="Saada N."/>
            <person name="Tang L."/>
            <person name="Weissenberger G."/>
            <person name="Zhu Y."/>
            <person name="Hemphill L."/>
            <person name="Shang Y."/>
            <person name="Youmans B."/>
            <person name="Ayvaz T."/>
            <person name="Ross M."/>
            <person name="Santibanez J."/>
            <person name="Aqrawi P."/>
            <person name="Gross S."/>
            <person name="Joshi V."/>
            <person name="Fowler G."/>
            <person name="Nazareth L."/>
            <person name="Reid J."/>
            <person name="Worley K."/>
            <person name="Petrosino J."/>
            <person name="Highlander S."/>
            <person name="Gibbs R."/>
        </authorList>
    </citation>
    <scope>NUCLEOTIDE SEQUENCE [LARGE SCALE GENOMIC DNA]</scope>
    <source>
        <strain evidence="15 16">ATCC BAA-1640</strain>
    </source>
</reference>
<feature type="active site" description="Charge relay system" evidence="9 10">
    <location>
        <position position="555"/>
    </location>
</feature>
<evidence type="ECO:0000256" key="13">
    <source>
        <dbReference type="SAM" id="MobiDB-lite"/>
    </source>
</evidence>
<keyword evidence="3" id="KW-0964">Secreted</keyword>
<dbReference type="GO" id="GO:0016020">
    <property type="term" value="C:membrane"/>
    <property type="evidence" value="ECO:0007669"/>
    <property type="project" value="InterPro"/>
</dbReference>
<dbReference type="PROSITE" id="PS00138">
    <property type="entry name" value="SUBTILASE_SER"/>
    <property type="match status" value="1"/>
</dbReference>
<evidence type="ECO:0000256" key="3">
    <source>
        <dbReference type="ARBA" id="ARBA00022525"/>
    </source>
</evidence>
<dbReference type="Pfam" id="PF00082">
    <property type="entry name" value="Peptidase_S8"/>
    <property type="match status" value="1"/>
</dbReference>
<feature type="compositionally biased region" description="Basic and acidic residues" evidence="13">
    <location>
        <begin position="1900"/>
        <end position="1924"/>
    </location>
</feature>
<dbReference type="Gene3D" id="3.40.50.200">
    <property type="entry name" value="Peptidase S8/S53 domain"/>
    <property type="match status" value="1"/>
</dbReference>
<dbReference type="SUPFAM" id="SSF52743">
    <property type="entry name" value="Subtilisin-like"/>
    <property type="match status" value="1"/>
</dbReference>
<feature type="active site" description="Charge relay system" evidence="9 10">
    <location>
        <position position="238"/>
    </location>
</feature>
<keyword evidence="7 10" id="KW-0378">Hydrolase</keyword>
<evidence type="ECO:0000256" key="7">
    <source>
        <dbReference type="ARBA" id="ARBA00022801"/>
    </source>
</evidence>
<dbReference type="PANTHER" id="PTHR43806">
    <property type="entry name" value="PEPTIDASE S8"/>
    <property type="match status" value="1"/>
</dbReference>
<dbReference type="GO" id="GO:0006508">
    <property type="term" value="P:proteolysis"/>
    <property type="evidence" value="ECO:0007669"/>
    <property type="project" value="UniProtKB-KW"/>
</dbReference>
<evidence type="ECO:0000256" key="5">
    <source>
        <dbReference type="ARBA" id="ARBA00022729"/>
    </source>
</evidence>
<feature type="domain" description="SLH" evidence="14">
    <location>
        <begin position="2085"/>
        <end position="2140"/>
    </location>
</feature>
<evidence type="ECO:0000256" key="9">
    <source>
        <dbReference type="PIRSR" id="PIRSR615500-1"/>
    </source>
</evidence>
<feature type="active site" description="Charge relay system" evidence="9 10">
    <location>
        <position position="168"/>
    </location>
</feature>
<dbReference type="InterPro" id="IPR015500">
    <property type="entry name" value="Peptidase_S8_subtilisin-rel"/>
</dbReference>
<evidence type="ECO:0000256" key="11">
    <source>
        <dbReference type="RuleBase" id="RU003355"/>
    </source>
</evidence>
<protein>
    <recommendedName>
        <fullName evidence="14">SLH domain-containing protein</fullName>
    </recommendedName>
</protein>
<evidence type="ECO:0000256" key="10">
    <source>
        <dbReference type="PROSITE-ProRule" id="PRU01240"/>
    </source>
</evidence>
<dbReference type="EMBL" id="AEEH01000032">
    <property type="protein sequence ID" value="EFM25560.1"/>
    <property type="molecule type" value="Genomic_DNA"/>
</dbReference>
<feature type="region of interest" description="Disordered" evidence="13">
    <location>
        <begin position="1900"/>
        <end position="1935"/>
    </location>
</feature>
<dbReference type="PRINTS" id="PR00723">
    <property type="entry name" value="SUBTILISIN"/>
</dbReference>
<keyword evidence="16" id="KW-1185">Reference proteome</keyword>
<dbReference type="Gene3D" id="2.60.40.1710">
    <property type="entry name" value="Subtilisin-like superfamily"/>
    <property type="match status" value="1"/>
</dbReference>
<keyword evidence="6" id="KW-0677">Repeat</keyword>
<dbReference type="InterPro" id="IPR023828">
    <property type="entry name" value="Peptidase_S8_Ser-AS"/>
</dbReference>
<dbReference type="Gene3D" id="3.50.30.30">
    <property type="match status" value="1"/>
</dbReference>
<dbReference type="InterPro" id="IPR050131">
    <property type="entry name" value="Peptidase_S8_subtilisin-like"/>
</dbReference>
<dbReference type="InterPro" id="IPR003137">
    <property type="entry name" value="PA_domain"/>
</dbReference>
<dbReference type="Pfam" id="PF02225">
    <property type="entry name" value="PA"/>
    <property type="match status" value="1"/>
</dbReference>
<accession>E0NKZ2</accession>
<dbReference type="InterPro" id="IPR001119">
    <property type="entry name" value="SLH_dom"/>
</dbReference>
<proteinExistence type="inferred from homology"/>